<dbReference type="Pfam" id="PF00665">
    <property type="entry name" value="rve"/>
    <property type="match status" value="1"/>
</dbReference>
<dbReference type="FunFam" id="3.30.420.10:FF:000032">
    <property type="entry name" value="Retrovirus-related Pol polyprotein from transposon 297-like Protein"/>
    <property type="match status" value="1"/>
</dbReference>
<dbReference type="Proteomes" id="UP001627154">
    <property type="component" value="Unassembled WGS sequence"/>
</dbReference>
<dbReference type="PANTHER" id="PTHR38681:SF1">
    <property type="entry name" value="RETROVIRUS-RELATED POL POLYPROTEIN FROM TRANSPOSON 412-LIKE PROTEIN"/>
    <property type="match status" value="1"/>
</dbReference>
<gene>
    <name evidence="2" type="ORF">TKK_012843</name>
</gene>
<dbReference type="Gene3D" id="3.30.420.10">
    <property type="entry name" value="Ribonuclease H-like superfamily/Ribonuclease H"/>
    <property type="match status" value="1"/>
</dbReference>
<sequence>MTVNVRLILNLFYQDDNGQRKILDIMYQMLAKFKARVVAATFSLGSESFYNRLHKLANEDLDRIFNRAAKFPLPDDRFSHVHLDIVTLVESEGYTHALTMIDRYARWPEVVPIADMQAETVARAFIETWVARYGAPETITTDQGMQFDGELFARLCKLLGSNKIRTTPYHPQSNGLLERWHRDFKSALMCFESDEGWTKILPLVMLGLRTRVRSDISSSPAEMVFGSTLRLPGEFFNDHDQEPDLHYFTSEFRSFMKTVRPVPVDPHDKSKPFVHKNLEFCSHVFVRANPIKKALDPPYLGPYKVHSRPSKYFYIIKITNKRGLEELKTVSTSRLKPAFGTFFDVHDPIKISPDINQNQSVEFDTRDSDLCDNFDHEEVVPVPKSSCNQSEPKSVKPKRLFKPRCSQAEPKSVKTKKKVKFHDDHAYSIAMKRYENIIHAGARLFYTTCAICEITNLKRIYNSDNFIV</sequence>
<name>A0ABD2WIU0_9HYME</name>
<evidence type="ECO:0000259" key="1">
    <source>
        <dbReference type="PROSITE" id="PS50994"/>
    </source>
</evidence>
<proteinExistence type="predicted"/>
<dbReference type="AlphaFoldDB" id="A0ABD2WIU0"/>
<comment type="caution">
    <text evidence="2">The sequence shown here is derived from an EMBL/GenBank/DDBJ whole genome shotgun (WGS) entry which is preliminary data.</text>
</comment>
<dbReference type="SUPFAM" id="SSF53098">
    <property type="entry name" value="Ribonuclease H-like"/>
    <property type="match status" value="1"/>
</dbReference>
<dbReference type="EMBL" id="JBJJXI010000103">
    <property type="protein sequence ID" value="KAL3392524.1"/>
    <property type="molecule type" value="Genomic_DNA"/>
</dbReference>
<feature type="domain" description="Integrase catalytic" evidence="1">
    <location>
        <begin position="68"/>
        <end position="240"/>
    </location>
</feature>
<dbReference type="PROSITE" id="PS50994">
    <property type="entry name" value="INTEGRASE"/>
    <property type="match status" value="1"/>
</dbReference>
<evidence type="ECO:0000313" key="2">
    <source>
        <dbReference type="EMBL" id="KAL3392524.1"/>
    </source>
</evidence>
<dbReference type="InterPro" id="IPR001584">
    <property type="entry name" value="Integrase_cat-core"/>
</dbReference>
<dbReference type="InterPro" id="IPR012337">
    <property type="entry name" value="RNaseH-like_sf"/>
</dbReference>
<evidence type="ECO:0000313" key="3">
    <source>
        <dbReference type="Proteomes" id="UP001627154"/>
    </source>
</evidence>
<organism evidence="2 3">
    <name type="scientific">Trichogramma kaykai</name>
    <dbReference type="NCBI Taxonomy" id="54128"/>
    <lineage>
        <taxon>Eukaryota</taxon>
        <taxon>Metazoa</taxon>
        <taxon>Ecdysozoa</taxon>
        <taxon>Arthropoda</taxon>
        <taxon>Hexapoda</taxon>
        <taxon>Insecta</taxon>
        <taxon>Pterygota</taxon>
        <taxon>Neoptera</taxon>
        <taxon>Endopterygota</taxon>
        <taxon>Hymenoptera</taxon>
        <taxon>Apocrita</taxon>
        <taxon>Proctotrupomorpha</taxon>
        <taxon>Chalcidoidea</taxon>
        <taxon>Trichogrammatidae</taxon>
        <taxon>Trichogramma</taxon>
    </lineage>
</organism>
<dbReference type="InterPro" id="IPR036397">
    <property type="entry name" value="RNaseH_sf"/>
</dbReference>
<reference evidence="2 3" key="1">
    <citation type="journal article" date="2024" name="bioRxiv">
        <title>A reference genome for Trichogramma kaykai: A tiny desert-dwelling parasitoid wasp with competing sex-ratio distorters.</title>
        <authorList>
            <person name="Culotta J."/>
            <person name="Lindsey A.R."/>
        </authorList>
    </citation>
    <scope>NUCLEOTIDE SEQUENCE [LARGE SCALE GENOMIC DNA]</scope>
    <source>
        <strain evidence="2 3">KSX58</strain>
    </source>
</reference>
<accession>A0ABD2WIU0</accession>
<protein>
    <recommendedName>
        <fullName evidence="1">Integrase catalytic domain-containing protein</fullName>
    </recommendedName>
</protein>
<keyword evidence="3" id="KW-1185">Reference proteome</keyword>
<dbReference type="PANTHER" id="PTHR38681">
    <property type="entry name" value="RETROVIRUS-RELATED POL POLYPROTEIN FROM TRANSPOSON 412-LIKE PROTEIN-RELATED"/>
    <property type="match status" value="1"/>
</dbReference>